<dbReference type="STRING" id="1073089.A0A1L9S260"/>
<proteinExistence type="inferred from homology"/>
<dbReference type="Pfam" id="PF05057">
    <property type="entry name" value="DUF676"/>
    <property type="match status" value="1"/>
</dbReference>
<evidence type="ECO:0000256" key="1">
    <source>
        <dbReference type="ARBA" id="ARBA00007920"/>
    </source>
</evidence>
<dbReference type="Gene3D" id="3.40.50.1820">
    <property type="entry name" value="alpha/beta hydrolase"/>
    <property type="match status" value="1"/>
</dbReference>
<dbReference type="Pfam" id="PF25000">
    <property type="entry name" value="DUF7779"/>
    <property type="match status" value="1"/>
</dbReference>
<dbReference type="SUPFAM" id="SSF52540">
    <property type="entry name" value="P-loop containing nucleoside triphosphate hydrolases"/>
    <property type="match status" value="1"/>
</dbReference>
<dbReference type="Pfam" id="PF13424">
    <property type="entry name" value="TPR_12"/>
    <property type="match status" value="1"/>
</dbReference>
<dbReference type="Pfam" id="PF13374">
    <property type="entry name" value="TPR_10"/>
    <property type="match status" value="1"/>
</dbReference>
<dbReference type="RefSeq" id="XP_040694906.1">
    <property type="nucleotide sequence ID" value="XM_040839292.1"/>
</dbReference>
<dbReference type="Proteomes" id="UP000184383">
    <property type="component" value="Unassembled WGS sequence"/>
</dbReference>
<name>A0A1L9S260_ASPWE</name>
<dbReference type="InterPro" id="IPR007751">
    <property type="entry name" value="DUF676_lipase-like"/>
</dbReference>
<dbReference type="SUPFAM" id="SSF53474">
    <property type="entry name" value="alpha/beta-Hydrolases"/>
    <property type="match status" value="1"/>
</dbReference>
<organism evidence="4 5">
    <name type="scientific">Aspergillus wentii DTO 134E9</name>
    <dbReference type="NCBI Taxonomy" id="1073089"/>
    <lineage>
        <taxon>Eukaryota</taxon>
        <taxon>Fungi</taxon>
        <taxon>Dikarya</taxon>
        <taxon>Ascomycota</taxon>
        <taxon>Pezizomycotina</taxon>
        <taxon>Eurotiomycetes</taxon>
        <taxon>Eurotiomycetidae</taxon>
        <taxon>Eurotiales</taxon>
        <taxon>Aspergillaceae</taxon>
        <taxon>Aspergillus</taxon>
        <taxon>Aspergillus subgen. Cremei</taxon>
    </lineage>
</organism>
<feature type="domain" description="DUF7779" evidence="3">
    <location>
        <begin position="584"/>
        <end position="653"/>
    </location>
</feature>
<feature type="domain" description="DUF676" evidence="2">
    <location>
        <begin position="24"/>
        <end position="150"/>
    </location>
</feature>
<dbReference type="Gene3D" id="1.25.40.10">
    <property type="entry name" value="Tetratricopeptide repeat domain"/>
    <property type="match status" value="2"/>
</dbReference>
<reference evidence="5" key="1">
    <citation type="journal article" date="2017" name="Genome Biol.">
        <title>Comparative genomics reveals high biological diversity and specific adaptations in the industrially and medically important fungal genus Aspergillus.</title>
        <authorList>
            <person name="de Vries R.P."/>
            <person name="Riley R."/>
            <person name="Wiebenga A."/>
            <person name="Aguilar-Osorio G."/>
            <person name="Amillis S."/>
            <person name="Uchima C.A."/>
            <person name="Anderluh G."/>
            <person name="Asadollahi M."/>
            <person name="Askin M."/>
            <person name="Barry K."/>
            <person name="Battaglia E."/>
            <person name="Bayram O."/>
            <person name="Benocci T."/>
            <person name="Braus-Stromeyer S.A."/>
            <person name="Caldana C."/>
            <person name="Canovas D."/>
            <person name="Cerqueira G.C."/>
            <person name="Chen F."/>
            <person name="Chen W."/>
            <person name="Choi C."/>
            <person name="Clum A."/>
            <person name="Dos Santos R.A."/>
            <person name="Damasio A.R."/>
            <person name="Diallinas G."/>
            <person name="Emri T."/>
            <person name="Fekete E."/>
            <person name="Flipphi M."/>
            <person name="Freyberg S."/>
            <person name="Gallo A."/>
            <person name="Gournas C."/>
            <person name="Habgood R."/>
            <person name="Hainaut M."/>
            <person name="Harispe M.L."/>
            <person name="Henrissat B."/>
            <person name="Hilden K.S."/>
            <person name="Hope R."/>
            <person name="Hossain A."/>
            <person name="Karabika E."/>
            <person name="Karaffa L."/>
            <person name="Karanyi Z."/>
            <person name="Krasevec N."/>
            <person name="Kuo A."/>
            <person name="Kusch H."/>
            <person name="LaButti K."/>
            <person name="Lagendijk E.L."/>
            <person name="Lapidus A."/>
            <person name="Levasseur A."/>
            <person name="Lindquist E."/>
            <person name="Lipzen A."/>
            <person name="Logrieco A.F."/>
            <person name="MacCabe A."/>
            <person name="Maekelae M.R."/>
            <person name="Malavazi I."/>
            <person name="Melin P."/>
            <person name="Meyer V."/>
            <person name="Mielnichuk N."/>
            <person name="Miskei M."/>
            <person name="Molnar A.P."/>
            <person name="Mule G."/>
            <person name="Ngan C.Y."/>
            <person name="Orejas M."/>
            <person name="Orosz E."/>
            <person name="Ouedraogo J.P."/>
            <person name="Overkamp K.M."/>
            <person name="Park H.-S."/>
            <person name="Perrone G."/>
            <person name="Piumi F."/>
            <person name="Punt P.J."/>
            <person name="Ram A.F."/>
            <person name="Ramon A."/>
            <person name="Rauscher S."/>
            <person name="Record E."/>
            <person name="Riano-Pachon D.M."/>
            <person name="Robert V."/>
            <person name="Roehrig J."/>
            <person name="Ruller R."/>
            <person name="Salamov A."/>
            <person name="Salih N.S."/>
            <person name="Samson R.A."/>
            <person name="Sandor E."/>
            <person name="Sanguinetti M."/>
            <person name="Schuetze T."/>
            <person name="Sepcic K."/>
            <person name="Shelest E."/>
            <person name="Sherlock G."/>
            <person name="Sophianopoulou V."/>
            <person name="Squina F.M."/>
            <person name="Sun H."/>
            <person name="Susca A."/>
            <person name="Todd R.B."/>
            <person name="Tsang A."/>
            <person name="Unkles S.E."/>
            <person name="van de Wiele N."/>
            <person name="van Rossen-Uffink D."/>
            <person name="Oliveira J.V."/>
            <person name="Vesth T.C."/>
            <person name="Visser J."/>
            <person name="Yu J.-H."/>
            <person name="Zhou M."/>
            <person name="Andersen M.R."/>
            <person name="Archer D.B."/>
            <person name="Baker S.E."/>
            <person name="Benoit I."/>
            <person name="Brakhage A.A."/>
            <person name="Braus G.H."/>
            <person name="Fischer R."/>
            <person name="Frisvad J.C."/>
            <person name="Goldman G.H."/>
            <person name="Houbraken J."/>
            <person name="Oakley B."/>
            <person name="Pocsi I."/>
            <person name="Scazzocchio C."/>
            <person name="Seiboth B."/>
            <person name="vanKuyk P.A."/>
            <person name="Wortman J."/>
            <person name="Dyer P.S."/>
            <person name="Grigoriev I.V."/>
        </authorList>
    </citation>
    <scope>NUCLEOTIDE SEQUENCE [LARGE SCALE GENOMIC DNA]</scope>
    <source>
        <strain evidence="5">DTO 134E9</strain>
    </source>
</reference>
<dbReference type="GeneID" id="63755140"/>
<dbReference type="OrthoDB" id="5986190at2759"/>
<evidence type="ECO:0000313" key="4">
    <source>
        <dbReference type="EMBL" id="OJJ41230.1"/>
    </source>
</evidence>
<dbReference type="SUPFAM" id="SSF48452">
    <property type="entry name" value="TPR-like"/>
    <property type="match status" value="2"/>
</dbReference>
<dbReference type="InterPro" id="IPR027417">
    <property type="entry name" value="P-loop_NTPase"/>
</dbReference>
<comment type="similarity">
    <text evidence="1">Belongs to the putative lipase ROG1 family.</text>
</comment>
<dbReference type="PANTHER" id="PTHR46082:SF10">
    <property type="entry name" value="NB-ARC DOMAIN-CONTAINING PROTEIN"/>
    <property type="match status" value="1"/>
</dbReference>
<dbReference type="InterPro" id="IPR056681">
    <property type="entry name" value="DUF7779"/>
</dbReference>
<dbReference type="EMBL" id="KV878209">
    <property type="protein sequence ID" value="OJJ41230.1"/>
    <property type="molecule type" value="Genomic_DNA"/>
</dbReference>
<dbReference type="Gene3D" id="3.40.50.300">
    <property type="entry name" value="P-loop containing nucleotide triphosphate hydrolases"/>
    <property type="match status" value="1"/>
</dbReference>
<dbReference type="VEuPathDB" id="FungiDB:ASPWEDRAFT_731886"/>
<evidence type="ECO:0000259" key="2">
    <source>
        <dbReference type="Pfam" id="PF05057"/>
    </source>
</evidence>
<protein>
    <submittedName>
        <fullName evidence="4">Uncharacterized protein</fullName>
    </submittedName>
</protein>
<dbReference type="InterPro" id="IPR011990">
    <property type="entry name" value="TPR-like_helical_dom_sf"/>
</dbReference>
<evidence type="ECO:0000313" key="5">
    <source>
        <dbReference type="Proteomes" id="UP000184383"/>
    </source>
</evidence>
<gene>
    <name evidence="4" type="ORF">ASPWEDRAFT_731886</name>
</gene>
<accession>A0A1L9S260</accession>
<dbReference type="AlphaFoldDB" id="A0A1L9S260"/>
<dbReference type="InterPro" id="IPR029058">
    <property type="entry name" value="AB_hydrolase_fold"/>
</dbReference>
<sequence>MSDDVRVKNFLRILIPGQEPNIDIVAVHGLNPKNKDYHAERTWMSGEKLWLRDFLPHQLPRARILLFGYNSNVGIQSSSAGVREQAQNLLNRLRLERQGFENRPIIFIAHSLGGILVKEALVQAKLGEAYYSIYTATFGIAFFGTPHRGSPLARVGDVVAKVVRTVLRNPSNTFLNALKKDDLYANELSSNFQQLLENYRYLNFYETLPFKSFGMIVEKNSATFGLPGSRETAIALNADHEEICRYASEYDEDYKHISALIVELADSATKEFGEKSLFGNLSGSESTLVADESDPAFFVMPYARNPGFITRKPIVQQLRDRITPIGESHSRVALFGLGGVGKSQIAIEFAYQIRAECPQTSVFWIHASSIERFRKGYYNILSECDIPEVDTEKYDKLIRVRDWLENEHKDWLMIIDNADEASLFLSSGELSHGKLKKNSSTAELSILDYLPKCVHGSILITTRNRAAGVKFTQSCPADLVEVQTMTETESKNLIKSTVTDHIPTELEMHQLSDLLDHLPLALVQASAFMQENMLSVGEYIDLYHDSDETRMDLLCESFETLGRDTEVPNAVATTLIVSINQIKERDPKAIEVLSLMAFLDQHDIAKSLVKQQVKRPLELTKALGTLKSFSLIMANEQRASFSLHRLVQLAMRKWLIVESAFEDKAIQAMDVVAELFPNATHENWAICAAYLPHAQTVLQFIPELDGKLLRRKLYLQEGIAFYLWSQGYCKEAEELDLLIVEANKREYGMEHPETLESLGGLASTYQDQGRWSEAEKLDLHLVETWKKLRGPTHHLTLTSMSNLAKIYQHQGRLREAESLALHVMETRKSVFGTDHESSINSMANFGHLCIDLDRLEQAEELIKYAWNWRKNKFGVDDEATLSCAATLGAIYCSQHKLEQAEQWTLDTLHKMEEKMGPNHPNTLMNKGNLASVYKDKKEWDKAEELILEVIKEVTKQVGPTHFDTLVHRQLLSLIYWGKGLIEQAEKMEEDIFREALETLGPNHYFTLTCMHLTAITRKCQNREIEAVNLMVEVVNGRENMLGPYHESTLESLGELVQWCGEDKAIEMLLDTEECS</sequence>
<evidence type="ECO:0000259" key="3">
    <source>
        <dbReference type="Pfam" id="PF25000"/>
    </source>
</evidence>
<dbReference type="PANTHER" id="PTHR46082">
    <property type="entry name" value="ATP/GTP-BINDING PROTEIN-RELATED"/>
    <property type="match status" value="1"/>
</dbReference>
<keyword evidence="5" id="KW-1185">Reference proteome</keyword>
<dbReference type="InterPro" id="IPR053137">
    <property type="entry name" value="NLR-like"/>
</dbReference>